<proteinExistence type="inferred from homology"/>
<feature type="transmembrane region" description="Helical" evidence="9">
    <location>
        <begin position="477"/>
        <end position="495"/>
    </location>
</feature>
<dbReference type="PRINTS" id="PR00171">
    <property type="entry name" value="SUGRTRNSPORT"/>
</dbReference>
<evidence type="ECO:0000256" key="6">
    <source>
        <dbReference type="ARBA" id="ARBA00023136"/>
    </source>
</evidence>
<comment type="similarity">
    <text evidence="2 8">Belongs to the major facilitator superfamily. Sugar transporter (TC 2.A.1.1) family.</text>
</comment>
<evidence type="ECO:0000256" key="1">
    <source>
        <dbReference type="ARBA" id="ARBA00004141"/>
    </source>
</evidence>
<gene>
    <name evidence="11" type="primary">LAC12_21</name>
    <name evidence="11" type="ORF">LOC62_02G001918</name>
</gene>
<evidence type="ECO:0000256" key="9">
    <source>
        <dbReference type="SAM" id="Phobius"/>
    </source>
</evidence>
<dbReference type="Gene3D" id="1.20.1250.20">
    <property type="entry name" value="MFS general substrate transporter like domains"/>
    <property type="match status" value="1"/>
</dbReference>
<evidence type="ECO:0000256" key="8">
    <source>
        <dbReference type="RuleBase" id="RU003346"/>
    </source>
</evidence>
<dbReference type="FunFam" id="1.20.1250.20:FF:000134">
    <property type="entry name" value="MFS sugar transporter protein"/>
    <property type="match status" value="1"/>
</dbReference>
<keyword evidence="6 9" id="KW-0472">Membrane</keyword>
<evidence type="ECO:0000256" key="5">
    <source>
        <dbReference type="ARBA" id="ARBA00022989"/>
    </source>
</evidence>
<feature type="transmembrane region" description="Helical" evidence="9">
    <location>
        <begin position="98"/>
        <end position="119"/>
    </location>
</feature>
<dbReference type="GeneID" id="87805170"/>
<evidence type="ECO:0000256" key="4">
    <source>
        <dbReference type="ARBA" id="ARBA00022692"/>
    </source>
</evidence>
<keyword evidence="12" id="KW-1185">Reference proteome</keyword>
<dbReference type="InterPro" id="IPR036259">
    <property type="entry name" value="MFS_trans_sf"/>
</dbReference>
<evidence type="ECO:0000259" key="10">
    <source>
        <dbReference type="PROSITE" id="PS50850"/>
    </source>
</evidence>
<dbReference type="GO" id="GO:0005351">
    <property type="term" value="F:carbohydrate:proton symporter activity"/>
    <property type="evidence" value="ECO:0007669"/>
    <property type="project" value="TreeGrafter"/>
</dbReference>
<evidence type="ECO:0000256" key="3">
    <source>
        <dbReference type="ARBA" id="ARBA00022448"/>
    </source>
</evidence>
<dbReference type="InterPro" id="IPR050360">
    <property type="entry name" value="MFS_Sugar_Transporters"/>
</dbReference>
<feature type="transmembrane region" description="Helical" evidence="9">
    <location>
        <begin position="126"/>
        <end position="145"/>
    </location>
</feature>
<dbReference type="SUPFAM" id="SSF103473">
    <property type="entry name" value="MFS general substrate transporter"/>
    <property type="match status" value="1"/>
</dbReference>
<sequence>MATHANEKDSVERIESIDPKTANLATRDIQGDAAFHKAVNEVPLDPWSKTAFKLYGVLFIAALNATASGFDGSIFSSINAMDQWRSYLHLPELSSSTGLILMIYTVGAMIGSLFTGPICDQWGRRAGMQVGAVLIMVGAAILTAVQSEKMCIGGRFVLGWGVALGTSAAPTYALELAPPHWRARIVGFYNTFFYAGSILSTGVAYASAKMKGQVAFRLPLGLQLAPPAIILIGTLFIPESPRWLCWKGRQEDAARILAEYHGNGDMQHPIVQMELKEFEESIELQKSVKWYDYSCLYRDHNARWRFLMVTFMSYFAQLSGNSVLTYYLPAMYSLLGITSTDRRLLLTFANSIVSCTGAVIGSATNDRMGRRTRLWIGSIMLASLLAIVTAISSQFATPALKAKASPALSNAGVAFIFLFGAAYSFTYTPLTATYCAETLKTEGRAKGMGIHVIQSNSANLYNTYVTQIAFRKIGWKYYLVFVSLNVVYGFVWFFFGVETRGRTLEQLEEVFDAPFPPRASLQKATMVQRNGHLENLEDA</sequence>
<reference evidence="11" key="1">
    <citation type="submission" date="2023-10" db="EMBL/GenBank/DDBJ databases">
        <authorList>
            <person name="Noh H."/>
        </authorList>
    </citation>
    <scope>NUCLEOTIDE SEQUENCE</scope>
    <source>
        <strain evidence="11">DUCC4014</strain>
    </source>
</reference>
<dbReference type="EMBL" id="CP086715">
    <property type="protein sequence ID" value="WOO78370.1"/>
    <property type="molecule type" value="Genomic_DNA"/>
</dbReference>
<dbReference type="AlphaFoldDB" id="A0AAF0Y1N3"/>
<feature type="transmembrane region" description="Helical" evidence="9">
    <location>
        <begin position="344"/>
        <end position="362"/>
    </location>
</feature>
<keyword evidence="3 8" id="KW-0813">Transport</keyword>
<evidence type="ECO:0000256" key="7">
    <source>
        <dbReference type="ARBA" id="ARBA00049119"/>
    </source>
</evidence>
<dbReference type="PANTHER" id="PTHR48022:SF79">
    <property type="entry name" value="LACTOSE PERMEASE, PUTATIVE (AFU_ORTHOLOGUE AFUA_6G01860)-RELATED"/>
    <property type="match status" value="1"/>
</dbReference>
<name>A0AAF0Y1N3_9TREE</name>
<evidence type="ECO:0000313" key="12">
    <source>
        <dbReference type="Proteomes" id="UP000827549"/>
    </source>
</evidence>
<protein>
    <submittedName>
        <fullName evidence="11">Lactose permease</fullName>
    </submittedName>
</protein>
<feature type="transmembrane region" description="Helical" evidence="9">
    <location>
        <begin position="54"/>
        <end position="78"/>
    </location>
</feature>
<feature type="transmembrane region" description="Helical" evidence="9">
    <location>
        <begin position="186"/>
        <end position="208"/>
    </location>
</feature>
<dbReference type="PROSITE" id="PS50850">
    <property type="entry name" value="MFS"/>
    <property type="match status" value="1"/>
</dbReference>
<dbReference type="PANTHER" id="PTHR48022">
    <property type="entry name" value="PLASTIDIC GLUCOSE TRANSPORTER 4"/>
    <property type="match status" value="1"/>
</dbReference>
<feature type="transmembrane region" description="Helical" evidence="9">
    <location>
        <begin position="306"/>
        <end position="324"/>
    </location>
</feature>
<comment type="catalytic activity">
    <reaction evidence="7">
        <text>myo-inositol(out) + H(+)(out) = myo-inositol(in) + H(+)(in)</text>
        <dbReference type="Rhea" id="RHEA:60364"/>
        <dbReference type="ChEBI" id="CHEBI:15378"/>
        <dbReference type="ChEBI" id="CHEBI:17268"/>
    </reaction>
</comment>
<evidence type="ECO:0000313" key="11">
    <source>
        <dbReference type="EMBL" id="WOO78370.1"/>
    </source>
</evidence>
<keyword evidence="4 9" id="KW-0812">Transmembrane</keyword>
<dbReference type="InterPro" id="IPR005828">
    <property type="entry name" value="MFS_sugar_transport-like"/>
</dbReference>
<dbReference type="GO" id="GO:0016020">
    <property type="term" value="C:membrane"/>
    <property type="evidence" value="ECO:0007669"/>
    <property type="project" value="UniProtKB-SubCell"/>
</dbReference>
<accession>A0AAF0Y1N3</accession>
<organism evidence="11 12">
    <name type="scientific">Vanrija pseudolonga</name>
    <dbReference type="NCBI Taxonomy" id="143232"/>
    <lineage>
        <taxon>Eukaryota</taxon>
        <taxon>Fungi</taxon>
        <taxon>Dikarya</taxon>
        <taxon>Basidiomycota</taxon>
        <taxon>Agaricomycotina</taxon>
        <taxon>Tremellomycetes</taxon>
        <taxon>Trichosporonales</taxon>
        <taxon>Trichosporonaceae</taxon>
        <taxon>Vanrija</taxon>
    </lineage>
</organism>
<feature type="transmembrane region" description="Helical" evidence="9">
    <location>
        <begin position="214"/>
        <end position="237"/>
    </location>
</feature>
<feature type="transmembrane region" description="Helical" evidence="9">
    <location>
        <begin position="407"/>
        <end position="425"/>
    </location>
</feature>
<comment type="subcellular location">
    <subcellularLocation>
        <location evidence="1">Membrane</location>
        <topology evidence="1">Multi-pass membrane protein</topology>
    </subcellularLocation>
</comment>
<keyword evidence="5 9" id="KW-1133">Transmembrane helix</keyword>
<dbReference type="Proteomes" id="UP000827549">
    <property type="component" value="Chromosome 2"/>
</dbReference>
<feature type="transmembrane region" description="Helical" evidence="9">
    <location>
        <begin position="157"/>
        <end position="174"/>
    </location>
</feature>
<evidence type="ECO:0000256" key="2">
    <source>
        <dbReference type="ARBA" id="ARBA00010992"/>
    </source>
</evidence>
<feature type="domain" description="Major facilitator superfamily (MFS) profile" evidence="10">
    <location>
        <begin position="57"/>
        <end position="500"/>
    </location>
</feature>
<dbReference type="Pfam" id="PF00083">
    <property type="entry name" value="Sugar_tr"/>
    <property type="match status" value="1"/>
</dbReference>
<dbReference type="InterPro" id="IPR020846">
    <property type="entry name" value="MFS_dom"/>
</dbReference>
<feature type="transmembrane region" description="Helical" evidence="9">
    <location>
        <begin position="374"/>
        <end position="395"/>
    </location>
</feature>
<dbReference type="RefSeq" id="XP_062624402.1">
    <property type="nucleotide sequence ID" value="XM_062768418.1"/>
</dbReference>
<dbReference type="InterPro" id="IPR003663">
    <property type="entry name" value="Sugar/inositol_transpt"/>
</dbReference>
<dbReference type="NCBIfam" id="TIGR00879">
    <property type="entry name" value="SP"/>
    <property type="match status" value="1"/>
</dbReference>